<dbReference type="OrthoDB" id="540004at2759"/>
<keyword evidence="1" id="KW-1133">Transmembrane helix</keyword>
<dbReference type="EMBL" id="BABT02000119">
    <property type="protein sequence ID" value="GAA97364.1"/>
    <property type="molecule type" value="Genomic_DNA"/>
</dbReference>
<evidence type="ECO:0000313" key="3">
    <source>
        <dbReference type="EMBL" id="GAA97364.1"/>
    </source>
</evidence>
<reference evidence="3 4" key="1">
    <citation type="journal article" date="2011" name="J. Gen. Appl. Microbiol.">
        <title>Draft genome sequencing of the enigmatic basidiomycete Mixia osmundae.</title>
        <authorList>
            <person name="Nishida H."/>
            <person name="Nagatsuka Y."/>
            <person name="Sugiyama J."/>
        </authorList>
    </citation>
    <scope>NUCLEOTIDE SEQUENCE [LARGE SCALE GENOMIC DNA]</scope>
    <source>
        <strain evidence="4">CBS 9802 / IAM 14324 / JCM 22182 / KY 12970</strain>
    </source>
</reference>
<sequence>MGIQFERRLPVAPRPSTFVDHVPFGRKLTEIAGTLIMLCQSVLIALPAVLIAVMKRPSLLLDRQQRRRIAFGSIWRYFGPSIDDLYRPYKTELLAMAEGVVIDIGSGTGQNLKYLSHDKITRLVLIEFNSTMYPALTRSAIDAGFEGKFEILGFGAEDAHRIKKTTGLTPGSVDTVISVLALCGIPQSQEVIDSLYEYLKPGGQFLFFEHCASPHEPTLFWQRLINPIWTLVMDGCELDRPTGDMIINHEWTEAQVWRLPIESRFSLSPKEVGFARK</sequence>
<comment type="caution">
    <text evidence="3">The sequence shown here is derived from an EMBL/GenBank/DDBJ whole genome shotgun (WGS) entry which is preliminary data.</text>
</comment>
<evidence type="ECO:0000259" key="2">
    <source>
        <dbReference type="Pfam" id="PF08241"/>
    </source>
</evidence>
<dbReference type="Gene3D" id="3.40.50.150">
    <property type="entry name" value="Vaccinia Virus protein VP39"/>
    <property type="match status" value="1"/>
</dbReference>
<organism evidence="3 4">
    <name type="scientific">Mixia osmundae (strain CBS 9802 / IAM 14324 / JCM 22182 / KY 12970)</name>
    <dbReference type="NCBI Taxonomy" id="764103"/>
    <lineage>
        <taxon>Eukaryota</taxon>
        <taxon>Fungi</taxon>
        <taxon>Dikarya</taxon>
        <taxon>Basidiomycota</taxon>
        <taxon>Pucciniomycotina</taxon>
        <taxon>Mixiomycetes</taxon>
        <taxon>Mixiales</taxon>
        <taxon>Mixiaceae</taxon>
        <taxon>Mixia</taxon>
    </lineage>
</organism>
<keyword evidence="4" id="KW-1185">Reference proteome</keyword>
<dbReference type="Proteomes" id="UP000009131">
    <property type="component" value="Unassembled WGS sequence"/>
</dbReference>
<dbReference type="GO" id="GO:0008757">
    <property type="term" value="F:S-adenosylmethionine-dependent methyltransferase activity"/>
    <property type="evidence" value="ECO:0007669"/>
    <property type="project" value="InterPro"/>
</dbReference>
<dbReference type="SUPFAM" id="SSF53335">
    <property type="entry name" value="S-adenosyl-L-methionine-dependent methyltransferases"/>
    <property type="match status" value="1"/>
</dbReference>
<dbReference type="InterPro" id="IPR029063">
    <property type="entry name" value="SAM-dependent_MTases_sf"/>
</dbReference>
<keyword evidence="1" id="KW-0472">Membrane</keyword>
<dbReference type="eggNOG" id="KOG4300">
    <property type="taxonomic scope" value="Eukaryota"/>
</dbReference>
<feature type="domain" description="Methyltransferase type 11" evidence="2">
    <location>
        <begin position="102"/>
        <end position="207"/>
    </location>
</feature>
<accession>G7E3F4</accession>
<dbReference type="InParanoid" id="G7E3F4"/>
<dbReference type="STRING" id="764103.G7E3F4"/>
<reference evidence="3 4" key="2">
    <citation type="journal article" date="2012" name="Open Biol.">
        <title>Characteristics of nucleosomes and linker DNA regions on the genome of the basidiomycete Mixia osmundae revealed by mono- and dinucleosome mapping.</title>
        <authorList>
            <person name="Nishida H."/>
            <person name="Kondo S."/>
            <person name="Matsumoto T."/>
            <person name="Suzuki Y."/>
            <person name="Yoshikawa H."/>
            <person name="Taylor T.D."/>
            <person name="Sugiyama J."/>
        </authorList>
    </citation>
    <scope>NUCLEOTIDE SEQUENCE [LARGE SCALE GENOMIC DNA]</scope>
    <source>
        <strain evidence="4">CBS 9802 / IAM 14324 / JCM 22182 / KY 12970</strain>
    </source>
</reference>
<name>G7E3F4_MIXOS</name>
<dbReference type="Pfam" id="PF08241">
    <property type="entry name" value="Methyltransf_11"/>
    <property type="match status" value="1"/>
</dbReference>
<dbReference type="AlphaFoldDB" id="G7E3F4"/>
<dbReference type="InterPro" id="IPR052356">
    <property type="entry name" value="Thiol_S-MT"/>
</dbReference>
<keyword evidence="1" id="KW-0812">Transmembrane</keyword>
<evidence type="ECO:0000256" key="1">
    <source>
        <dbReference type="SAM" id="Phobius"/>
    </source>
</evidence>
<dbReference type="PANTHER" id="PTHR45036">
    <property type="entry name" value="METHYLTRANSFERASE LIKE 7B"/>
    <property type="match status" value="1"/>
</dbReference>
<protein>
    <recommendedName>
        <fullName evidence="2">Methyltransferase type 11 domain-containing protein</fullName>
    </recommendedName>
</protein>
<dbReference type="OMA" id="GPWEKID"/>
<dbReference type="PANTHER" id="PTHR45036:SF1">
    <property type="entry name" value="METHYLTRANSFERASE LIKE 7A"/>
    <property type="match status" value="1"/>
</dbReference>
<gene>
    <name evidence="3" type="primary">Mo04042</name>
    <name evidence="3" type="ORF">E5Q_04042</name>
</gene>
<feature type="transmembrane region" description="Helical" evidence="1">
    <location>
        <begin position="31"/>
        <end position="53"/>
    </location>
</feature>
<dbReference type="CDD" id="cd02440">
    <property type="entry name" value="AdoMet_MTases"/>
    <property type="match status" value="1"/>
</dbReference>
<proteinExistence type="predicted"/>
<dbReference type="HOGENOM" id="CLU_037990_6_2_1"/>
<dbReference type="RefSeq" id="XP_014567732.1">
    <property type="nucleotide sequence ID" value="XM_014712246.1"/>
</dbReference>
<dbReference type="InterPro" id="IPR013216">
    <property type="entry name" value="Methyltransf_11"/>
</dbReference>
<evidence type="ECO:0000313" key="4">
    <source>
        <dbReference type="Proteomes" id="UP000009131"/>
    </source>
</evidence>